<organism evidence="1 2">
    <name type="scientific">Gigaspora margarita</name>
    <dbReference type="NCBI Taxonomy" id="4874"/>
    <lineage>
        <taxon>Eukaryota</taxon>
        <taxon>Fungi</taxon>
        <taxon>Fungi incertae sedis</taxon>
        <taxon>Mucoromycota</taxon>
        <taxon>Glomeromycotina</taxon>
        <taxon>Glomeromycetes</taxon>
        <taxon>Diversisporales</taxon>
        <taxon>Gigasporaceae</taxon>
        <taxon>Gigaspora</taxon>
    </lineage>
</organism>
<gene>
    <name evidence="1" type="ORF">GMARGA_LOCUS25441</name>
</gene>
<dbReference type="Proteomes" id="UP000789901">
    <property type="component" value="Unassembled WGS sequence"/>
</dbReference>
<comment type="caution">
    <text evidence="1">The sequence shown here is derived from an EMBL/GenBank/DDBJ whole genome shotgun (WGS) entry which is preliminary data.</text>
</comment>
<name>A0ABN7W1W6_GIGMA</name>
<reference evidence="1 2" key="1">
    <citation type="submission" date="2021-06" db="EMBL/GenBank/DDBJ databases">
        <authorList>
            <person name="Kallberg Y."/>
            <person name="Tangrot J."/>
            <person name="Rosling A."/>
        </authorList>
    </citation>
    <scope>NUCLEOTIDE SEQUENCE [LARGE SCALE GENOMIC DNA]</scope>
    <source>
        <strain evidence="1 2">120-4 pot B 10/14</strain>
    </source>
</reference>
<proteinExistence type="predicted"/>
<evidence type="ECO:0000313" key="1">
    <source>
        <dbReference type="EMBL" id="CAG8811900.1"/>
    </source>
</evidence>
<protein>
    <submittedName>
        <fullName evidence="1">7220_t:CDS:1</fullName>
    </submittedName>
</protein>
<dbReference type="EMBL" id="CAJVQB010028179">
    <property type="protein sequence ID" value="CAG8811900.1"/>
    <property type="molecule type" value="Genomic_DNA"/>
</dbReference>
<evidence type="ECO:0000313" key="2">
    <source>
        <dbReference type="Proteomes" id="UP000789901"/>
    </source>
</evidence>
<keyword evidence="2" id="KW-1185">Reference proteome</keyword>
<feature type="non-terminal residue" evidence="1">
    <location>
        <position position="99"/>
    </location>
</feature>
<sequence>MLILLCKGEGLSKVGNKKDLVNRLAGRMVSKAKEKGKIDENDQTRGMSDERFGFDFENIAQKNIIFKKTRETPINNVEENSIGNNNIEEVLANNNKSLI</sequence>
<feature type="non-terminal residue" evidence="1">
    <location>
        <position position="1"/>
    </location>
</feature>
<accession>A0ABN7W1W6</accession>